<sequence length="134" mass="13997">MSIFETISLSADESLPAITLSLTLHPFSLKLPPTSTPSWTAGSTSTVHTTLLNSVSALVSTQTPRISQVNPTITIKEPTLSEQSEGSTSSSPLPTVQEITRADGSSPTPLAALITEIQTNHITMVATSTLAVLP</sequence>
<keyword evidence="3" id="KW-1185">Reference proteome</keyword>
<organism evidence="2 3">
    <name type="scientific">Sphaerobolus stellatus (strain SS14)</name>
    <dbReference type="NCBI Taxonomy" id="990650"/>
    <lineage>
        <taxon>Eukaryota</taxon>
        <taxon>Fungi</taxon>
        <taxon>Dikarya</taxon>
        <taxon>Basidiomycota</taxon>
        <taxon>Agaricomycotina</taxon>
        <taxon>Agaricomycetes</taxon>
        <taxon>Phallomycetidae</taxon>
        <taxon>Geastrales</taxon>
        <taxon>Sphaerobolaceae</taxon>
        <taxon>Sphaerobolus</taxon>
    </lineage>
</organism>
<evidence type="ECO:0000256" key="1">
    <source>
        <dbReference type="SAM" id="MobiDB-lite"/>
    </source>
</evidence>
<gene>
    <name evidence="2" type="ORF">M422DRAFT_250444</name>
</gene>
<proteinExistence type="predicted"/>
<protein>
    <submittedName>
        <fullName evidence="2">Uncharacterized protein</fullName>
    </submittedName>
</protein>
<accession>A0A0C9VG86</accession>
<dbReference type="Proteomes" id="UP000054279">
    <property type="component" value="Unassembled WGS sequence"/>
</dbReference>
<reference evidence="2 3" key="1">
    <citation type="submission" date="2014-06" db="EMBL/GenBank/DDBJ databases">
        <title>Evolutionary Origins and Diversification of the Mycorrhizal Mutualists.</title>
        <authorList>
            <consortium name="DOE Joint Genome Institute"/>
            <consortium name="Mycorrhizal Genomics Consortium"/>
            <person name="Kohler A."/>
            <person name="Kuo A."/>
            <person name="Nagy L.G."/>
            <person name="Floudas D."/>
            <person name="Copeland A."/>
            <person name="Barry K.W."/>
            <person name="Cichocki N."/>
            <person name="Veneault-Fourrey C."/>
            <person name="LaButti K."/>
            <person name="Lindquist E.A."/>
            <person name="Lipzen A."/>
            <person name="Lundell T."/>
            <person name="Morin E."/>
            <person name="Murat C."/>
            <person name="Riley R."/>
            <person name="Ohm R."/>
            <person name="Sun H."/>
            <person name="Tunlid A."/>
            <person name="Henrissat B."/>
            <person name="Grigoriev I.V."/>
            <person name="Hibbett D.S."/>
            <person name="Martin F."/>
        </authorList>
    </citation>
    <scope>NUCLEOTIDE SEQUENCE [LARGE SCALE GENOMIC DNA]</scope>
    <source>
        <strain evidence="2 3">SS14</strain>
    </source>
</reference>
<dbReference type="HOGENOM" id="CLU_1897539_0_0_1"/>
<name>A0A0C9VG86_SPHS4</name>
<feature type="compositionally biased region" description="Low complexity" evidence="1">
    <location>
        <begin position="80"/>
        <end position="94"/>
    </location>
</feature>
<dbReference type="AlphaFoldDB" id="A0A0C9VG86"/>
<feature type="region of interest" description="Disordered" evidence="1">
    <location>
        <begin position="69"/>
        <end position="105"/>
    </location>
</feature>
<dbReference type="EMBL" id="KN837109">
    <property type="protein sequence ID" value="KIJ46019.1"/>
    <property type="molecule type" value="Genomic_DNA"/>
</dbReference>
<evidence type="ECO:0000313" key="3">
    <source>
        <dbReference type="Proteomes" id="UP000054279"/>
    </source>
</evidence>
<evidence type="ECO:0000313" key="2">
    <source>
        <dbReference type="EMBL" id="KIJ46019.1"/>
    </source>
</evidence>